<dbReference type="AlphaFoldDB" id="A0A2A7UUW6"/>
<name>A0A2A7UUW6_COMTR</name>
<comment type="caution">
    <text evidence="2">The sequence shown here is derived from an EMBL/GenBank/DDBJ whole genome shotgun (WGS) entry which is preliminary data.</text>
</comment>
<dbReference type="SMART" id="SM00287">
    <property type="entry name" value="SH3b"/>
    <property type="match status" value="2"/>
</dbReference>
<evidence type="ECO:0000313" key="3">
    <source>
        <dbReference type="Proteomes" id="UP000220246"/>
    </source>
</evidence>
<keyword evidence="3" id="KW-1185">Reference proteome</keyword>
<dbReference type="InterPro" id="IPR010466">
    <property type="entry name" value="DUF1058"/>
</dbReference>
<dbReference type="PANTHER" id="PTHR34408:SF1">
    <property type="entry name" value="GLYCOSYL HYDROLASE FAMILY 19 DOMAIN-CONTAINING PROTEIN HI_1415"/>
    <property type="match status" value="1"/>
</dbReference>
<dbReference type="PANTHER" id="PTHR34408">
    <property type="entry name" value="FAMILY PROTEIN, PUTATIVE-RELATED"/>
    <property type="match status" value="1"/>
</dbReference>
<gene>
    <name evidence="2" type="ORF">CRM82_10625</name>
</gene>
<dbReference type="Proteomes" id="UP000220246">
    <property type="component" value="Unassembled WGS sequence"/>
</dbReference>
<protein>
    <submittedName>
        <fullName evidence="2">Peptide-binding protein</fullName>
    </submittedName>
</protein>
<dbReference type="PROSITE" id="PS51781">
    <property type="entry name" value="SH3B"/>
    <property type="match status" value="1"/>
</dbReference>
<reference evidence="3" key="1">
    <citation type="submission" date="2017-09" db="EMBL/GenBank/DDBJ databases">
        <title>FDA dAtabase for Regulatory Grade micrObial Sequences (FDA-ARGOS): Supporting development and validation of Infectious Disease Dx tests.</title>
        <authorList>
            <person name="Minogue T."/>
            <person name="Wolcott M."/>
            <person name="Wasieloski L."/>
            <person name="Aguilar W."/>
            <person name="Moore D."/>
            <person name="Tallon L."/>
            <person name="Sadzewicz L."/>
            <person name="Ott S."/>
            <person name="Zhao X."/>
            <person name="Nagaraj S."/>
            <person name="Vavikolanu K."/>
            <person name="Aluvathingal J."/>
            <person name="Nadendla S."/>
            <person name="Sichtig H."/>
        </authorList>
    </citation>
    <scope>NUCLEOTIDE SEQUENCE [LARGE SCALE GENOMIC DNA]</scope>
    <source>
        <strain evidence="3">FDAARGOS_394</strain>
    </source>
</reference>
<dbReference type="OrthoDB" id="5297720at2"/>
<dbReference type="EMBL" id="PDEA01000001">
    <property type="protein sequence ID" value="PEH88981.1"/>
    <property type="molecule type" value="Genomic_DNA"/>
</dbReference>
<evidence type="ECO:0000259" key="1">
    <source>
        <dbReference type="PROSITE" id="PS51781"/>
    </source>
</evidence>
<dbReference type="InterPro" id="IPR003646">
    <property type="entry name" value="SH3-like_bac-type"/>
</dbReference>
<dbReference type="STRING" id="1219032.GCA_001515545_01579"/>
<dbReference type="InterPro" id="IPR052354">
    <property type="entry name" value="Cell_Wall_Dynamics_Protein"/>
</dbReference>
<dbReference type="Pfam" id="PF06347">
    <property type="entry name" value="SH3_4"/>
    <property type="match status" value="2"/>
</dbReference>
<evidence type="ECO:0000313" key="2">
    <source>
        <dbReference type="EMBL" id="PEH88981.1"/>
    </source>
</evidence>
<dbReference type="Gene3D" id="2.30.30.40">
    <property type="entry name" value="SH3 Domains"/>
    <property type="match status" value="2"/>
</dbReference>
<sequence length="205" mass="22479">MHPGRHGPGGCSIHPQRGARLAGLRADSGTAHHPHRSLCRVFTAALHRVHRSIRSSLPHALLVAATLAASWTALPSAARAPEFVSVKGNSANVRAQPQARAQVQWELSKGYPLQVTARQGNWLKVRDYESALGWVYRPNTSTQAHHVVKARTANLRNGPGANHRVIGKLEQHEVVRTLEKRAGWAKVRSPSGTQGWVARSLLWGW</sequence>
<accession>A0A2A7UUW6</accession>
<proteinExistence type="predicted"/>
<organism evidence="2 3">
    <name type="scientific">Comamonas terrigena</name>
    <dbReference type="NCBI Taxonomy" id="32013"/>
    <lineage>
        <taxon>Bacteria</taxon>
        <taxon>Pseudomonadati</taxon>
        <taxon>Pseudomonadota</taxon>
        <taxon>Betaproteobacteria</taxon>
        <taxon>Burkholderiales</taxon>
        <taxon>Comamonadaceae</taxon>
        <taxon>Comamonas</taxon>
    </lineage>
</organism>
<feature type="domain" description="SH3b" evidence="1">
    <location>
        <begin position="143"/>
        <end position="205"/>
    </location>
</feature>